<protein>
    <submittedName>
        <fullName evidence="2">Uncharacterized protein</fullName>
    </submittedName>
</protein>
<gene>
    <name evidence="2" type="ORF">M513_08410</name>
</gene>
<reference evidence="2 3" key="1">
    <citation type="journal article" date="2014" name="Nat. Genet.">
        <title>Genome and transcriptome of the porcine whipworm Trichuris suis.</title>
        <authorList>
            <person name="Jex A.R."/>
            <person name="Nejsum P."/>
            <person name="Schwarz E.M."/>
            <person name="Hu L."/>
            <person name="Young N.D."/>
            <person name="Hall R.S."/>
            <person name="Korhonen P.K."/>
            <person name="Liao S."/>
            <person name="Thamsborg S."/>
            <person name="Xia J."/>
            <person name="Xu P."/>
            <person name="Wang S."/>
            <person name="Scheerlinck J.P."/>
            <person name="Hofmann A."/>
            <person name="Sternberg P.W."/>
            <person name="Wang J."/>
            <person name="Gasser R.B."/>
        </authorList>
    </citation>
    <scope>NUCLEOTIDE SEQUENCE [LARGE SCALE GENOMIC DNA]</scope>
    <source>
        <strain evidence="2">DCEP-RM93M</strain>
    </source>
</reference>
<dbReference type="EMBL" id="KL363249">
    <property type="protein sequence ID" value="KFD50754.1"/>
    <property type="molecule type" value="Genomic_DNA"/>
</dbReference>
<feature type="region of interest" description="Disordered" evidence="1">
    <location>
        <begin position="76"/>
        <end position="97"/>
    </location>
</feature>
<sequence length="97" mass="11212">AFDVINDTRSLFTRDLDLDFVGPQYSPNTAVEVLKRMVVDSSFTETCHERDFQRSKIEEASYIRHNLSFNRDGFTQSIPAQQMSPNQHARQADQLTM</sequence>
<keyword evidence="3" id="KW-1185">Reference proteome</keyword>
<evidence type="ECO:0000256" key="1">
    <source>
        <dbReference type="SAM" id="MobiDB-lite"/>
    </source>
</evidence>
<feature type="non-terminal residue" evidence="2">
    <location>
        <position position="97"/>
    </location>
</feature>
<evidence type="ECO:0000313" key="3">
    <source>
        <dbReference type="Proteomes" id="UP000030764"/>
    </source>
</evidence>
<evidence type="ECO:0000313" key="2">
    <source>
        <dbReference type="EMBL" id="KFD50754.1"/>
    </source>
</evidence>
<proteinExistence type="predicted"/>
<accession>A0A085M0K8</accession>
<organism evidence="2 3">
    <name type="scientific">Trichuris suis</name>
    <name type="common">pig whipworm</name>
    <dbReference type="NCBI Taxonomy" id="68888"/>
    <lineage>
        <taxon>Eukaryota</taxon>
        <taxon>Metazoa</taxon>
        <taxon>Ecdysozoa</taxon>
        <taxon>Nematoda</taxon>
        <taxon>Enoplea</taxon>
        <taxon>Dorylaimia</taxon>
        <taxon>Trichinellida</taxon>
        <taxon>Trichuridae</taxon>
        <taxon>Trichuris</taxon>
    </lineage>
</organism>
<feature type="non-terminal residue" evidence="2">
    <location>
        <position position="1"/>
    </location>
</feature>
<dbReference type="AlphaFoldDB" id="A0A085M0K8"/>
<name>A0A085M0K8_9BILA</name>
<dbReference type="Proteomes" id="UP000030764">
    <property type="component" value="Unassembled WGS sequence"/>
</dbReference>